<keyword evidence="2" id="KW-1185">Reference proteome</keyword>
<protein>
    <submittedName>
        <fullName evidence="1">Uncharacterized protein</fullName>
    </submittedName>
</protein>
<dbReference type="EMBL" id="AOLW01000048">
    <property type="protein sequence ID" value="EMA16150.1"/>
    <property type="molecule type" value="Genomic_DNA"/>
</dbReference>
<dbReference type="RefSeq" id="WP_008312946.1">
    <property type="nucleotide sequence ID" value="NZ_AOLW01000048.1"/>
</dbReference>
<organism evidence="1 2">
    <name type="scientific">Haloarcula amylolytica JCM 13557</name>
    <dbReference type="NCBI Taxonomy" id="1227452"/>
    <lineage>
        <taxon>Archaea</taxon>
        <taxon>Methanobacteriati</taxon>
        <taxon>Methanobacteriota</taxon>
        <taxon>Stenosarchaea group</taxon>
        <taxon>Halobacteria</taxon>
        <taxon>Halobacteriales</taxon>
        <taxon>Haloarculaceae</taxon>
        <taxon>Haloarcula</taxon>
    </lineage>
</organism>
<dbReference type="AlphaFoldDB" id="M0K8I1"/>
<dbReference type="PATRIC" id="fig|1227452.3.peg.3648"/>
<comment type="caution">
    <text evidence="1">The sequence shown here is derived from an EMBL/GenBank/DDBJ whole genome shotgun (WGS) entry which is preliminary data.</text>
</comment>
<sequence length="68" mass="7706">MPLEIAVDCPYCGIKVRWVYDQEEGRVHRNMMGCPGAQCTWTYILSINDITTERAEEIKSEQSPGIGD</sequence>
<reference evidence="1 2" key="1">
    <citation type="journal article" date="2014" name="PLoS Genet.">
        <title>Phylogenetically driven sequencing of extremely halophilic archaea reveals strategies for static and dynamic osmo-response.</title>
        <authorList>
            <person name="Becker E.A."/>
            <person name="Seitzer P.M."/>
            <person name="Tritt A."/>
            <person name="Larsen D."/>
            <person name="Krusor M."/>
            <person name="Yao A.I."/>
            <person name="Wu D."/>
            <person name="Madern D."/>
            <person name="Eisen J.A."/>
            <person name="Darling A.E."/>
            <person name="Facciotti M.T."/>
        </authorList>
    </citation>
    <scope>NUCLEOTIDE SEQUENCE [LARGE SCALE GENOMIC DNA]</scope>
    <source>
        <strain evidence="1 2">JCM 13557</strain>
    </source>
</reference>
<name>M0K8I1_9EURY</name>
<accession>M0K8I1</accession>
<evidence type="ECO:0000313" key="1">
    <source>
        <dbReference type="EMBL" id="EMA16150.1"/>
    </source>
</evidence>
<gene>
    <name evidence="1" type="ORF">C442_18334</name>
</gene>
<dbReference type="Proteomes" id="UP000011623">
    <property type="component" value="Unassembled WGS sequence"/>
</dbReference>
<evidence type="ECO:0000313" key="2">
    <source>
        <dbReference type="Proteomes" id="UP000011623"/>
    </source>
</evidence>
<proteinExistence type="predicted"/>